<dbReference type="SUPFAM" id="SSF52172">
    <property type="entry name" value="CheY-like"/>
    <property type="match status" value="1"/>
</dbReference>
<organism evidence="4 5">
    <name type="scientific">Vulcanimicrobium alpinum</name>
    <dbReference type="NCBI Taxonomy" id="3016050"/>
    <lineage>
        <taxon>Bacteria</taxon>
        <taxon>Bacillati</taxon>
        <taxon>Vulcanimicrobiota</taxon>
        <taxon>Vulcanimicrobiia</taxon>
        <taxon>Vulcanimicrobiales</taxon>
        <taxon>Vulcanimicrobiaceae</taxon>
        <taxon>Vulcanimicrobium</taxon>
    </lineage>
</organism>
<dbReference type="GO" id="GO:0000160">
    <property type="term" value="P:phosphorelay signal transduction system"/>
    <property type="evidence" value="ECO:0007669"/>
    <property type="project" value="InterPro"/>
</dbReference>
<feature type="domain" description="Response regulatory" evidence="3">
    <location>
        <begin position="4"/>
        <end position="121"/>
    </location>
</feature>
<feature type="modified residue" description="4-aspartylphosphate" evidence="2">
    <location>
        <position position="54"/>
    </location>
</feature>
<proteinExistence type="predicted"/>
<dbReference type="InterPro" id="IPR001789">
    <property type="entry name" value="Sig_transdc_resp-reg_receiver"/>
</dbReference>
<protein>
    <recommendedName>
        <fullName evidence="3">Response regulatory domain-containing protein</fullName>
    </recommendedName>
</protein>
<dbReference type="AlphaFoldDB" id="A0AAN2C8J5"/>
<dbReference type="RefSeq" id="WP_317996624.1">
    <property type="nucleotide sequence ID" value="NZ_AP025523.1"/>
</dbReference>
<keyword evidence="1 2" id="KW-0597">Phosphoprotein</keyword>
<dbReference type="Pfam" id="PF00072">
    <property type="entry name" value="Response_reg"/>
    <property type="match status" value="1"/>
</dbReference>
<dbReference type="KEGG" id="vab:WPS_08710"/>
<sequence length="131" mass="14261">MAWRVLVADDDQEICTLIKTVLGKGPYEITLCHDAESALVHIKSDPPYDILISDFMLPGISGIDLVTQVRQNASTSRIPIVMISAHSNYAMDARAKTAGANAFLNKPFTISQLRTTVHQLLTDPLHSAMGA</sequence>
<reference evidence="4 5" key="1">
    <citation type="journal article" date="2022" name="ISME Commun">
        <title>Vulcanimicrobium alpinus gen. nov. sp. nov., the first cultivated representative of the candidate phylum 'Eremiobacterota', is a metabolically versatile aerobic anoxygenic phototroph.</title>
        <authorList>
            <person name="Yabe S."/>
            <person name="Muto K."/>
            <person name="Abe K."/>
            <person name="Yokota A."/>
            <person name="Staudigel H."/>
            <person name="Tebo B.M."/>
        </authorList>
    </citation>
    <scope>NUCLEOTIDE SEQUENCE [LARGE SCALE GENOMIC DNA]</scope>
    <source>
        <strain evidence="4 5">WC8-2</strain>
    </source>
</reference>
<dbReference type="EMBL" id="AP025523">
    <property type="protein sequence ID" value="BDE05595.1"/>
    <property type="molecule type" value="Genomic_DNA"/>
</dbReference>
<evidence type="ECO:0000259" key="3">
    <source>
        <dbReference type="PROSITE" id="PS50110"/>
    </source>
</evidence>
<dbReference type="InterPro" id="IPR011006">
    <property type="entry name" value="CheY-like_superfamily"/>
</dbReference>
<evidence type="ECO:0000313" key="5">
    <source>
        <dbReference type="Proteomes" id="UP001317532"/>
    </source>
</evidence>
<dbReference type="PANTHER" id="PTHR44591:SF3">
    <property type="entry name" value="RESPONSE REGULATORY DOMAIN-CONTAINING PROTEIN"/>
    <property type="match status" value="1"/>
</dbReference>
<evidence type="ECO:0000256" key="1">
    <source>
        <dbReference type="ARBA" id="ARBA00022553"/>
    </source>
</evidence>
<dbReference type="SMART" id="SM00448">
    <property type="entry name" value="REC"/>
    <property type="match status" value="1"/>
</dbReference>
<name>A0AAN2C8J5_UNVUL</name>
<accession>A0AAN2C8J5</accession>
<dbReference type="PROSITE" id="PS50110">
    <property type="entry name" value="RESPONSE_REGULATORY"/>
    <property type="match status" value="1"/>
</dbReference>
<evidence type="ECO:0000313" key="4">
    <source>
        <dbReference type="EMBL" id="BDE05595.1"/>
    </source>
</evidence>
<dbReference type="Proteomes" id="UP001317532">
    <property type="component" value="Chromosome"/>
</dbReference>
<dbReference type="InterPro" id="IPR050595">
    <property type="entry name" value="Bact_response_regulator"/>
</dbReference>
<dbReference type="Gene3D" id="3.40.50.2300">
    <property type="match status" value="1"/>
</dbReference>
<dbReference type="CDD" id="cd00156">
    <property type="entry name" value="REC"/>
    <property type="match status" value="1"/>
</dbReference>
<evidence type="ECO:0000256" key="2">
    <source>
        <dbReference type="PROSITE-ProRule" id="PRU00169"/>
    </source>
</evidence>
<keyword evidence="5" id="KW-1185">Reference proteome</keyword>
<gene>
    <name evidence="4" type="ORF">WPS_08710</name>
</gene>
<dbReference type="PANTHER" id="PTHR44591">
    <property type="entry name" value="STRESS RESPONSE REGULATOR PROTEIN 1"/>
    <property type="match status" value="1"/>
</dbReference>